<evidence type="ECO:0000313" key="3">
    <source>
        <dbReference type="Proteomes" id="UP000556084"/>
    </source>
</evidence>
<reference evidence="2 3" key="1">
    <citation type="submission" date="2020-08" db="EMBL/GenBank/DDBJ databases">
        <title>Genomic Encyclopedia of Type Strains, Phase III (KMG-III): the genomes of soil and plant-associated and newly described type strains.</title>
        <authorList>
            <person name="Whitman W."/>
        </authorList>
    </citation>
    <scope>NUCLEOTIDE SEQUENCE [LARGE SCALE GENOMIC DNA]</scope>
    <source>
        <strain evidence="2 3">CECT 3266</strain>
    </source>
</reference>
<feature type="region of interest" description="Disordered" evidence="1">
    <location>
        <begin position="1"/>
        <end position="50"/>
    </location>
</feature>
<protein>
    <recommendedName>
        <fullName evidence="4">DUF4333 domain-containing protein</fullName>
    </recommendedName>
</protein>
<dbReference type="EMBL" id="JACHJH010000010">
    <property type="protein sequence ID" value="MBB4895894.1"/>
    <property type="molecule type" value="Genomic_DNA"/>
</dbReference>
<dbReference type="AlphaFoldDB" id="A0A7W7PMZ3"/>
<sequence>MALATGCAGSGQEGSGARALPTPTLLPQKLDKPAGPYPDLTLSPSPSDDATFSENLEFELRCKTLEMAQVPGKTSAQCPKDLDSEAGTTVSCTVTYEDLNVVWDVRLGDKTERSQRVCCSP</sequence>
<dbReference type="RefSeq" id="WP_184351688.1">
    <property type="nucleotide sequence ID" value="NZ_JACHJH010000010.1"/>
</dbReference>
<comment type="caution">
    <text evidence="2">The sequence shown here is derived from an EMBL/GenBank/DDBJ whole genome shotgun (WGS) entry which is preliminary data.</text>
</comment>
<organism evidence="2 3">
    <name type="scientific">Streptomyces olivoverticillatus</name>
    <dbReference type="NCBI Taxonomy" id="66427"/>
    <lineage>
        <taxon>Bacteria</taxon>
        <taxon>Bacillati</taxon>
        <taxon>Actinomycetota</taxon>
        <taxon>Actinomycetes</taxon>
        <taxon>Kitasatosporales</taxon>
        <taxon>Streptomycetaceae</taxon>
        <taxon>Streptomyces</taxon>
    </lineage>
</organism>
<evidence type="ECO:0000256" key="1">
    <source>
        <dbReference type="SAM" id="MobiDB-lite"/>
    </source>
</evidence>
<evidence type="ECO:0008006" key="4">
    <source>
        <dbReference type="Google" id="ProtNLM"/>
    </source>
</evidence>
<accession>A0A7W7PMZ3</accession>
<keyword evidence="3" id="KW-1185">Reference proteome</keyword>
<proteinExistence type="predicted"/>
<dbReference type="Proteomes" id="UP000556084">
    <property type="component" value="Unassembled WGS sequence"/>
</dbReference>
<evidence type="ECO:0000313" key="2">
    <source>
        <dbReference type="EMBL" id="MBB4895894.1"/>
    </source>
</evidence>
<name>A0A7W7PMZ3_9ACTN</name>
<gene>
    <name evidence="2" type="ORF">FHS39_004975</name>
</gene>